<dbReference type="Gene3D" id="1.20.1280.50">
    <property type="match status" value="1"/>
</dbReference>
<evidence type="ECO:0000313" key="2">
    <source>
        <dbReference type="EMBL" id="CAA7041035.1"/>
    </source>
</evidence>
<dbReference type="PANTHER" id="PTHR31672:SF9">
    <property type="entry name" value="F-BOX DOMAIN-CONTAINING PROTEIN"/>
    <property type="match status" value="1"/>
</dbReference>
<feature type="domain" description="F-box" evidence="1">
    <location>
        <begin position="12"/>
        <end position="53"/>
    </location>
</feature>
<comment type="caution">
    <text evidence="2">The sequence shown here is derived from an EMBL/GenBank/DDBJ whole genome shotgun (WGS) entry which is preliminary data.</text>
</comment>
<dbReference type="SMART" id="SM00256">
    <property type="entry name" value="FBOX"/>
    <property type="match status" value="1"/>
</dbReference>
<evidence type="ECO:0000259" key="1">
    <source>
        <dbReference type="SMART" id="SM00256"/>
    </source>
</evidence>
<dbReference type="Proteomes" id="UP000467841">
    <property type="component" value="Unassembled WGS sequence"/>
</dbReference>
<protein>
    <recommendedName>
        <fullName evidence="1">F-box domain-containing protein</fullName>
    </recommendedName>
</protein>
<dbReference type="InterPro" id="IPR056592">
    <property type="entry name" value="Beta-prop_At3g26010-like"/>
</dbReference>
<evidence type="ECO:0000313" key="3">
    <source>
        <dbReference type="Proteomes" id="UP000467841"/>
    </source>
</evidence>
<reference evidence="2" key="1">
    <citation type="submission" date="2020-01" db="EMBL/GenBank/DDBJ databases">
        <authorList>
            <person name="Mishra B."/>
        </authorList>
    </citation>
    <scope>NUCLEOTIDE SEQUENCE [LARGE SCALE GENOMIC DNA]</scope>
</reference>
<keyword evidence="3" id="KW-1185">Reference proteome</keyword>
<dbReference type="AlphaFoldDB" id="A0A6D2JWS1"/>
<dbReference type="SUPFAM" id="SSF81383">
    <property type="entry name" value="F-box domain"/>
    <property type="match status" value="1"/>
</dbReference>
<dbReference type="InterPro" id="IPR001810">
    <property type="entry name" value="F-box_dom"/>
</dbReference>
<dbReference type="PANTHER" id="PTHR31672">
    <property type="entry name" value="BNACNNG10540D PROTEIN"/>
    <property type="match status" value="1"/>
</dbReference>
<dbReference type="InterPro" id="IPR050796">
    <property type="entry name" value="SCF_F-box_component"/>
</dbReference>
<dbReference type="Pfam" id="PF24750">
    <property type="entry name" value="b-prop_At3g26010-like"/>
    <property type="match status" value="1"/>
</dbReference>
<sequence length="440" mass="50154">METKKIKLEEALPEEVLVKIFLAGFPLRGIARLRSVCKGWKSIIDSDCFRDLYVSLKRLSVSWSIMNNKNPTLSLEIVGHHGCSRWGLTSSLGSWLMRYSPETTVRKTSVLSCADGLVLLYTETEEGAPMYHVGNPLLQEWVRIPLPPHLSGYDVVRLQEKRIVFSDSGLVTKMEKGVVVGYKVVWVLPSHNVSKQVDFLVYSSETGLWETLEKVRCLYSMIWSRLEHSVPLNGILHWLAASQNDQDSNYVACYDFYKGGEECRVIPFPGMTGLERFRRTITTTAGFLVYCNVFNDDNGGCTIMVWRLGKKYCDDDANASWRLSWRLNTNSCESLVGLGVDYFPVVMHPLYHDVIYLWSRDKDALVLLNFSNRKYGLLKEGSLYRSMDGCLVRLSGCKEYMDSVYKAYTKATLVGGGNHFLYFSQFVLPRWLNPLPRLSS</sequence>
<gene>
    <name evidence="2" type="ORF">MERR_LOCUS28270</name>
</gene>
<proteinExistence type="predicted"/>
<accession>A0A6D2JWS1</accession>
<name>A0A6D2JWS1_9BRAS</name>
<dbReference type="Pfam" id="PF12937">
    <property type="entry name" value="F-box-like"/>
    <property type="match status" value="1"/>
</dbReference>
<dbReference type="OrthoDB" id="1109871at2759"/>
<dbReference type="InterPro" id="IPR036047">
    <property type="entry name" value="F-box-like_dom_sf"/>
</dbReference>
<dbReference type="EMBL" id="CACVBM020001240">
    <property type="protein sequence ID" value="CAA7041035.1"/>
    <property type="molecule type" value="Genomic_DNA"/>
</dbReference>
<organism evidence="2 3">
    <name type="scientific">Microthlaspi erraticum</name>
    <dbReference type="NCBI Taxonomy" id="1685480"/>
    <lineage>
        <taxon>Eukaryota</taxon>
        <taxon>Viridiplantae</taxon>
        <taxon>Streptophyta</taxon>
        <taxon>Embryophyta</taxon>
        <taxon>Tracheophyta</taxon>
        <taxon>Spermatophyta</taxon>
        <taxon>Magnoliopsida</taxon>
        <taxon>eudicotyledons</taxon>
        <taxon>Gunneridae</taxon>
        <taxon>Pentapetalae</taxon>
        <taxon>rosids</taxon>
        <taxon>malvids</taxon>
        <taxon>Brassicales</taxon>
        <taxon>Brassicaceae</taxon>
        <taxon>Coluteocarpeae</taxon>
        <taxon>Microthlaspi</taxon>
    </lineage>
</organism>